<name>A0A0P1ICB8_9RHOB</name>
<proteinExistence type="predicted"/>
<sequence>MFTRTSLGIGNEHLFHDVDFVVYCEGKVVEGEGSSLDEVFWERVFVENGKAVHCKSMGGKSVVRPLAQKVADEGITNVVVAMDRDYDDLRNQIIDHPQVFYTYGYSWESDVVLDFQFTSALSLFATTNRRQAIRAEFVAFRDSLSQKLRRICALDYKYIGHHERLFNRQSPMSIIATPGAHEPFVKASTLLCKAKTLGHFQTASLPVEAYHALCGVRSFFGKAVSRLVFHWFAYRTRRINGARKVVYDAFMDLLASTLDVTKLGVPRNEHYLNAIARL</sequence>
<organism evidence="2 3">
    <name type="scientific">Shimia thalassica</name>
    <dbReference type="NCBI Taxonomy" id="1715693"/>
    <lineage>
        <taxon>Bacteria</taxon>
        <taxon>Pseudomonadati</taxon>
        <taxon>Pseudomonadota</taxon>
        <taxon>Alphaproteobacteria</taxon>
        <taxon>Rhodobacterales</taxon>
        <taxon>Roseobacteraceae</taxon>
    </lineage>
</organism>
<accession>A0A0P1ICB8</accession>
<evidence type="ECO:0000259" key="1">
    <source>
        <dbReference type="Pfam" id="PF14491"/>
    </source>
</evidence>
<dbReference type="AlphaFoldDB" id="A0A0P1ICB8"/>
<dbReference type="EMBL" id="CYTW01000001">
    <property type="protein sequence ID" value="CUJ88708.1"/>
    <property type="molecule type" value="Genomic_DNA"/>
</dbReference>
<feature type="domain" description="DUF4435" evidence="1">
    <location>
        <begin position="29"/>
        <end position="158"/>
    </location>
</feature>
<protein>
    <recommendedName>
        <fullName evidence="1">DUF4435 domain-containing protein</fullName>
    </recommendedName>
</protein>
<reference evidence="3" key="1">
    <citation type="submission" date="2015-09" db="EMBL/GenBank/DDBJ databases">
        <authorList>
            <person name="Rodrigo-Torres Lidia"/>
            <person name="Arahal R.David."/>
        </authorList>
    </citation>
    <scope>NUCLEOTIDE SEQUENCE [LARGE SCALE GENOMIC DNA]</scope>
    <source>
        <strain evidence="3">CECT 7735</strain>
    </source>
</reference>
<dbReference type="InterPro" id="IPR029492">
    <property type="entry name" value="DUF4435"/>
</dbReference>
<keyword evidence="3" id="KW-1185">Reference proteome</keyword>
<dbReference type="Pfam" id="PF14491">
    <property type="entry name" value="DUF4435"/>
    <property type="match status" value="1"/>
</dbReference>
<evidence type="ECO:0000313" key="2">
    <source>
        <dbReference type="EMBL" id="CUJ88708.1"/>
    </source>
</evidence>
<gene>
    <name evidence="2" type="ORF">PH7735_00966</name>
</gene>
<dbReference type="Proteomes" id="UP000051870">
    <property type="component" value="Unassembled WGS sequence"/>
</dbReference>
<evidence type="ECO:0000313" key="3">
    <source>
        <dbReference type="Proteomes" id="UP000051870"/>
    </source>
</evidence>